<evidence type="ECO:0000313" key="2">
    <source>
        <dbReference type="Proteomes" id="UP000824469"/>
    </source>
</evidence>
<organism evidence="1 2">
    <name type="scientific">Taxus chinensis</name>
    <name type="common">Chinese yew</name>
    <name type="synonym">Taxus wallichiana var. chinensis</name>
    <dbReference type="NCBI Taxonomy" id="29808"/>
    <lineage>
        <taxon>Eukaryota</taxon>
        <taxon>Viridiplantae</taxon>
        <taxon>Streptophyta</taxon>
        <taxon>Embryophyta</taxon>
        <taxon>Tracheophyta</taxon>
        <taxon>Spermatophyta</taxon>
        <taxon>Pinopsida</taxon>
        <taxon>Pinidae</taxon>
        <taxon>Conifers II</taxon>
        <taxon>Cupressales</taxon>
        <taxon>Taxaceae</taxon>
        <taxon>Taxus</taxon>
    </lineage>
</organism>
<keyword evidence="2" id="KW-1185">Reference proteome</keyword>
<dbReference type="AlphaFoldDB" id="A0AA38G7I4"/>
<feature type="non-terminal residue" evidence="1">
    <location>
        <position position="65"/>
    </location>
</feature>
<protein>
    <submittedName>
        <fullName evidence="1">Uncharacterized protein</fullName>
    </submittedName>
</protein>
<dbReference type="EMBL" id="JAHRHJ020000004">
    <property type="protein sequence ID" value="KAH9318446.1"/>
    <property type="molecule type" value="Genomic_DNA"/>
</dbReference>
<dbReference type="Proteomes" id="UP000824469">
    <property type="component" value="Unassembled WGS sequence"/>
</dbReference>
<accession>A0AA38G7I4</accession>
<reference evidence="1 2" key="1">
    <citation type="journal article" date="2021" name="Nat. Plants">
        <title>The Taxus genome provides insights into paclitaxel biosynthesis.</title>
        <authorList>
            <person name="Xiong X."/>
            <person name="Gou J."/>
            <person name="Liao Q."/>
            <person name="Li Y."/>
            <person name="Zhou Q."/>
            <person name="Bi G."/>
            <person name="Li C."/>
            <person name="Du R."/>
            <person name="Wang X."/>
            <person name="Sun T."/>
            <person name="Guo L."/>
            <person name="Liang H."/>
            <person name="Lu P."/>
            <person name="Wu Y."/>
            <person name="Zhang Z."/>
            <person name="Ro D.K."/>
            <person name="Shang Y."/>
            <person name="Huang S."/>
            <person name="Yan J."/>
        </authorList>
    </citation>
    <scope>NUCLEOTIDE SEQUENCE [LARGE SCALE GENOMIC DNA]</scope>
    <source>
        <strain evidence="1">Ta-2019</strain>
    </source>
</reference>
<proteinExistence type="predicted"/>
<gene>
    <name evidence="1" type="ORF">KI387_020215</name>
</gene>
<name>A0AA38G7I4_TAXCH</name>
<evidence type="ECO:0000313" key="1">
    <source>
        <dbReference type="EMBL" id="KAH9318446.1"/>
    </source>
</evidence>
<sequence>TGTWAYYHAYVVAHRADGLTLGARCLRDGAAQLACPVTVPAVRGPSRCMLEAPHDGPSVGEGREG</sequence>
<feature type="non-terminal residue" evidence="1">
    <location>
        <position position="1"/>
    </location>
</feature>
<comment type="caution">
    <text evidence="1">The sequence shown here is derived from an EMBL/GenBank/DDBJ whole genome shotgun (WGS) entry which is preliminary data.</text>
</comment>